<feature type="domain" description="SCP2" evidence="1">
    <location>
        <begin position="18"/>
        <end position="111"/>
    </location>
</feature>
<dbReference type="SUPFAM" id="SSF55718">
    <property type="entry name" value="SCP-like"/>
    <property type="match status" value="1"/>
</dbReference>
<proteinExistence type="predicted"/>
<accession>A0A7S2SA28</accession>
<dbReference type="Pfam" id="PF02036">
    <property type="entry name" value="SCP2"/>
    <property type="match status" value="1"/>
</dbReference>
<name>A0A7S2SA28_9STRA</name>
<evidence type="ECO:0000313" key="2">
    <source>
        <dbReference type="EMBL" id="CAD9694117.1"/>
    </source>
</evidence>
<dbReference type="AlphaFoldDB" id="A0A7S2SA28"/>
<dbReference type="GO" id="GO:0005829">
    <property type="term" value="C:cytosol"/>
    <property type="evidence" value="ECO:0007669"/>
    <property type="project" value="TreeGrafter"/>
</dbReference>
<dbReference type="Gene3D" id="3.30.1050.10">
    <property type="entry name" value="SCP2 sterol-binding domain"/>
    <property type="match status" value="1"/>
</dbReference>
<gene>
    <name evidence="2" type="ORF">EANT1437_LOCUS13376</name>
</gene>
<reference evidence="2" key="1">
    <citation type="submission" date="2021-01" db="EMBL/GenBank/DDBJ databases">
        <authorList>
            <person name="Corre E."/>
            <person name="Pelletier E."/>
            <person name="Niang G."/>
            <person name="Scheremetjew M."/>
            <person name="Finn R."/>
            <person name="Kale V."/>
            <person name="Holt S."/>
            <person name="Cochrane G."/>
            <person name="Meng A."/>
            <person name="Brown T."/>
            <person name="Cohen L."/>
        </authorList>
    </citation>
    <scope>NUCLEOTIDE SEQUENCE</scope>
    <source>
        <strain evidence="2">CCMP1452</strain>
    </source>
</reference>
<dbReference type="InterPro" id="IPR036527">
    <property type="entry name" value="SCP2_sterol-bd_dom_sf"/>
</dbReference>
<dbReference type="InterPro" id="IPR003033">
    <property type="entry name" value="SCP2_sterol-bd_dom"/>
</dbReference>
<protein>
    <recommendedName>
        <fullName evidence="1">SCP2 domain-containing protein</fullName>
    </recommendedName>
</protein>
<evidence type="ECO:0000259" key="1">
    <source>
        <dbReference type="Pfam" id="PF02036"/>
    </source>
</evidence>
<organism evidence="2">
    <name type="scientific">Eucampia antarctica</name>
    <dbReference type="NCBI Taxonomy" id="49252"/>
    <lineage>
        <taxon>Eukaryota</taxon>
        <taxon>Sar</taxon>
        <taxon>Stramenopiles</taxon>
        <taxon>Ochrophyta</taxon>
        <taxon>Bacillariophyta</taxon>
        <taxon>Mediophyceae</taxon>
        <taxon>Biddulphiophycidae</taxon>
        <taxon>Hemiaulales</taxon>
        <taxon>Hemiaulaceae</taxon>
        <taxon>Eucampia</taxon>
    </lineage>
</organism>
<dbReference type="PANTHER" id="PTHR10094:SF25">
    <property type="entry name" value="SCP2 STEROL-BINDING DOMAIN-CONTAINING PROTEIN 1"/>
    <property type="match status" value="1"/>
</dbReference>
<sequence>MSSSNVVFAAMSEAVQGASGKSLQRKFKGTVVFHISDTNETYSLDLKNAQGNFSVQKGDGELPKPDLHITINSSNMSKLIEGKLKPQQAFMKGILKIKGNMGLAMKLNSVLVATKKKLPKAKL</sequence>
<dbReference type="EMBL" id="HBHI01026128">
    <property type="protein sequence ID" value="CAD9694117.1"/>
    <property type="molecule type" value="Transcribed_RNA"/>
</dbReference>
<dbReference type="PANTHER" id="PTHR10094">
    <property type="entry name" value="STEROL CARRIER PROTEIN 2 SCP-2 FAMILY PROTEIN"/>
    <property type="match status" value="1"/>
</dbReference>